<comment type="similarity">
    <text evidence="1">Belongs to the eukaryotic initiation factor 4G family.</text>
</comment>
<dbReference type="Gene3D" id="1.25.40.180">
    <property type="match status" value="1"/>
</dbReference>
<evidence type="ECO:0000313" key="4">
    <source>
        <dbReference type="EMBL" id="KIO16039.1"/>
    </source>
</evidence>
<dbReference type="EMBL" id="KN823699">
    <property type="protein sequence ID" value="KIO16039.1"/>
    <property type="molecule type" value="Genomic_DNA"/>
</dbReference>
<dbReference type="PANTHER" id="PTHR23253">
    <property type="entry name" value="EUKARYOTIC TRANSLATION INITIATION FACTOR 4 GAMMA"/>
    <property type="match status" value="1"/>
</dbReference>
<evidence type="ECO:0000256" key="3">
    <source>
        <dbReference type="ARBA" id="ARBA00022917"/>
    </source>
</evidence>
<organism evidence="4 5">
    <name type="scientific">Tulasnella calospora MUT 4182</name>
    <dbReference type="NCBI Taxonomy" id="1051891"/>
    <lineage>
        <taxon>Eukaryota</taxon>
        <taxon>Fungi</taxon>
        <taxon>Dikarya</taxon>
        <taxon>Basidiomycota</taxon>
        <taxon>Agaricomycotina</taxon>
        <taxon>Agaricomycetes</taxon>
        <taxon>Cantharellales</taxon>
        <taxon>Tulasnellaceae</taxon>
        <taxon>Tulasnella</taxon>
    </lineage>
</organism>
<evidence type="ECO:0000256" key="1">
    <source>
        <dbReference type="ARBA" id="ARBA00005775"/>
    </source>
</evidence>
<sequence>MDGYLGRLQMVADNNNVSSRIRYMVKDIIELRQRHWRGRNADTKPPMTAQGFDRVPRGNLISVLGRRHRRVNNQGGSPLV</sequence>
<dbReference type="Proteomes" id="UP000054248">
    <property type="component" value="Unassembled WGS sequence"/>
</dbReference>
<keyword evidence="5" id="KW-1185">Reference proteome</keyword>
<dbReference type="GO" id="GO:0003743">
    <property type="term" value="F:translation initiation factor activity"/>
    <property type="evidence" value="ECO:0007669"/>
    <property type="project" value="UniProtKB-KW"/>
</dbReference>
<reference evidence="4 5" key="1">
    <citation type="submission" date="2014-04" db="EMBL/GenBank/DDBJ databases">
        <authorList>
            <consortium name="DOE Joint Genome Institute"/>
            <person name="Kuo A."/>
            <person name="Girlanda M."/>
            <person name="Perotto S."/>
            <person name="Kohler A."/>
            <person name="Nagy L.G."/>
            <person name="Floudas D."/>
            <person name="Copeland A."/>
            <person name="Barry K.W."/>
            <person name="Cichocki N."/>
            <person name="Veneault-Fourrey C."/>
            <person name="LaButti K."/>
            <person name="Lindquist E.A."/>
            <person name="Lipzen A."/>
            <person name="Lundell T."/>
            <person name="Morin E."/>
            <person name="Murat C."/>
            <person name="Sun H."/>
            <person name="Tunlid A."/>
            <person name="Henrissat B."/>
            <person name="Grigoriev I.V."/>
            <person name="Hibbett D.S."/>
            <person name="Martin F."/>
            <person name="Nordberg H.P."/>
            <person name="Cantor M.N."/>
            <person name="Hua S.X."/>
        </authorList>
    </citation>
    <scope>NUCLEOTIDE SEQUENCE [LARGE SCALE GENOMIC DNA]</scope>
    <source>
        <strain evidence="4 5">MUT 4182</strain>
    </source>
</reference>
<evidence type="ECO:0000256" key="2">
    <source>
        <dbReference type="ARBA" id="ARBA00022540"/>
    </source>
</evidence>
<protein>
    <recommendedName>
        <fullName evidence="6">MIF4G domain-containing protein</fullName>
    </recommendedName>
</protein>
<reference evidence="5" key="2">
    <citation type="submission" date="2015-01" db="EMBL/GenBank/DDBJ databases">
        <title>Evolutionary Origins and Diversification of the Mycorrhizal Mutualists.</title>
        <authorList>
            <consortium name="DOE Joint Genome Institute"/>
            <consortium name="Mycorrhizal Genomics Consortium"/>
            <person name="Kohler A."/>
            <person name="Kuo A."/>
            <person name="Nagy L.G."/>
            <person name="Floudas D."/>
            <person name="Copeland A."/>
            <person name="Barry K.W."/>
            <person name="Cichocki N."/>
            <person name="Veneault-Fourrey C."/>
            <person name="LaButti K."/>
            <person name="Lindquist E.A."/>
            <person name="Lipzen A."/>
            <person name="Lundell T."/>
            <person name="Morin E."/>
            <person name="Murat C."/>
            <person name="Riley R."/>
            <person name="Ohm R."/>
            <person name="Sun H."/>
            <person name="Tunlid A."/>
            <person name="Henrissat B."/>
            <person name="Grigoriev I.V."/>
            <person name="Hibbett D.S."/>
            <person name="Martin F."/>
        </authorList>
    </citation>
    <scope>NUCLEOTIDE SEQUENCE [LARGE SCALE GENOMIC DNA]</scope>
    <source>
        <strain evidence="5">MUT 4182</strain>
    </source>
</reference>
<dbReference type="GO" id="GO:0016281">
    <property type="term" value="C:eukaryotic translation initiation factor 4F complex"/>
    <property type="evidence" value="ECO:0007669"/>
    <property type="project" value="TreeGrafter"/>
</dbReference>
<accession>A0A0C3Q1G4</accession>
<dbReference type="AlphaFoldDB" id="A0A0C3Q1G4"/>
<name>A0A0C3Q1G4_9AGAM</name>
<proteinExistence type="inferred from homology"/>
<gene>
    <name evidence="4" type="ORF">M407DRAFT_247092</name>
</gene>
<dbReference type="OrthoDB" id="514777at2759"/>
<dbReference type="PANTHER" id="PTHR23253:SF9">
    <property type="entry name" value="EUKARYOTIC TRANSLATION INITIATION FACTOR 4 GAMMA 2"/>
    <property type="match status" value="1"/>
</dbReference>
<dbReference type="SUPFAM" id="SSF48371">
    <property type="entry name" value="ARM repeat"/>
    <property type="match status" value="1"/>
</dbReference>
<evidence type="ECO:0000313" key="5">
    <source>
        <dbReference type="Proteomes" id="UP000054248"/>
    </source>
</evidence>
<keyword evidence="2" id="KW-0396">Initiation factor</keyword>
<dbReference type="GO" id="GO:0003729">
    <property type="term" value="F:mRNA binding"/>
    <property type="evidence" value="ECO:0007669"/>
    <property type="project" value="TreeGrafter"/>
</dbReference>
<dbReference type="HOGENOM" id="CLU_2591552_0_0_1"/>
<keyword evidence="3" id="KW-0648">Protein biosynthesis</keyword>
<evidence type="ECO:0008006" key="6">
    <source>
        <dbReference type="Google" id="ProtNLM"/>
    </source>
</evidence>
<dbReference type="InterPro" id="IPR016024">
    <property type="entry name" value="ARM-type_fold"/>
</dbReference>